<comment type="caution">
    <text evidence="1">The sequence shown here is derived from an EMBL/GenBank/DDBJ whole genome shotgun (WGS) entry which is preliminary data.</text>
</comment>
<reference evidence="1" key="1">
    <citation type="submission" date="2022-09" db="EMBL/GenBank/DDBJ databases">
        <title>Fusarium specimens isolated from Avocado Roots.</title>
        <authorList>
            <person name="Stajich J."/>
            <person name="Roper C."/>
            <person name="Heimlech-Rivalta G."/>
        </authorList>
    </citation>
    <scope>NUCLEOTIDE SEQUENCE</scope>
    <source>
        <strain evidence="1">A02</strain>
    </source>
</reference>
<name>A0A9W8R6V9_9HYPO</name>
<evidence type="ECO:0000313" key="1">
    <source>
        <dbReference type="EMBL" id="KAJ4188823.1"/>
    </source>
</evidence>
<keyword evidence="2" id="KW-1185">Reference proteome</keyword>
<dbReference type="Proteomes" id="UP001152087">
    <property type="component" value="Unassembled WGS sequence"/>
</dbReference>
<proteinExistence type="predicted"/>
<sequence>MQWPAVNFAEAHLTMNRQVYGEPYGLPLECLEYRYEFERFINLSTDFIDSHFPLCRHPKAANTSQGIARAQS</sequence>
<organism evidence="1 2">
    <name type="scientific">Fusarium falciforme</name>
    <dbReference type="NCBI Taxonomy" id="195108"/>
    <lineage>
        <taxon>Eukaryota</taxon>
        <taxon>Fungi</taxon>
        <taxon>Dikarya</taxon>
        <taxon>Ascomycota</taxon>
        <taxon>Pezizomycotina</taxon>
        <taxon>Sordariomycetes</taxon>
        <taxon>Hypocreomycetidae</taxon>
        <taxon>Hypocreales</taxon>
        <taxon>Nectriaceae</taxon>
        <taxon>Fusarium</taxon>
        <taxon>Fusarium solani species complex</taxon>
    </lineage>
</organism>
<gene>
    <name evidence="1" type="ORF">NW755_006315</name>
</gene>
<evidence type="ECO:0000313" key="2">
    <source>
        <dbReference type="Proteomes" id="UP001152087"/>
    </source>
</evidence>
<protein>
    <submittedName>
        <fullName evidence="1">Uncharacterized protein</fullName>
    </submittedName>
</protein>
<dbReference type="EMBL" id="JAOQAV010000014">
    <property type="protein sequence ID" value="KAJ4188823.1"/>
    <property type="molecule type" value="Genomic_DNA"/>
</dbReference>
<dbReference type="AlphaFoldDB" id="A0A9W8R6V9"/>
<accession>A0A9W8R6V9</accession>